<evidence type="ECO:0000259" key="1">
    <source>
        <dbReference type="SMART" id="SM00849"/>
    </source>
</evidence>
<dbReference type="PANTHER" id="PTHR36839:SF1">
    <property type="entry name" value="METALLO-BETA-LACTAMASE FAMILY PROTEIN (AFU_ORTHOLOGUE AFUA_5G12770)"/>
    <property type="match status" value="1"/>
</dbReference>
<dbReference type="SUPFAM" id="SSF56281">
    <property type="entry name" value="Metallo-hydrolase/oxidoreductase"/>
    <property type="match status" value="1"/>
</dbReference>
<dbReference type="SMART" id="SM00849">
    <property type="entry name" value="Lactamase_B"/>
    <property type="match status" value="1"/>
</dbReference>
<organism evidence="2 3">
    <name type="scientific">Terrimesophilobacter mesophilus</name>
    <dbReference type="NCBI Taxonomy" id="433647"/>
    <lineage>
        <taxon>Bacteria</taxon>
        <taxon>Bacillati</taxon>
        <taxon>Actinomycetota</taxon>
        <taxon>Actinomycetes</taxon>
        <taxon>Micrococcales</taxon>
        <taxon>Microbacteriaceae</taxon>
        <taxon>Terrimesophilobacter</taxon>
    </lineage>
</organism>
<proteinExistence type="predicted"/>
<keyword evidence="2" id="KW-0378">Hydrolase</keyword>
<dbReference type="Proteomes" id="UP000298488">
    <property type="component" value="Unassembled WGS sequence"/>
</dbReference>
<evidence type="ECO:0000313" key="3">
    <source>
        <dbReference type="Proteomes" id="UP000298488"/>
    </source>
</evidence>
<feature type="domain" description="Metallo-beta-lactamase" evidence="1">
    <location>
        <begin position="74"/>
        <end position="242"/>
    </location>
</feature>
<comment type="caution">
    <text evidence="2">The sequence shown here is derived from an EMBL/GenBank/DDBJ whole genome shotgun (WGS) entry which is preliminary data.</text>
</comment>
<reference evidence="2 3" key="1">
    <citation type="submission" date="2019-03" db="EMBL/GenBank/DDBJ databases">
        <title>Genomics of glacier-inhabiting Cryobacterium strains.</title>
        <authorList>
            <person name="Liu Q."/>
            <person name="Xin Y.-H."/>
        </authorList>
    </citation>
    <scope>NUCLEOTIDE SEQUENCE [LARGE SCALE GENOMIC DNA]</scope>
    <source>
        <strain evidence="2 3">CGMCC 1.10440</strain>
    </source>
</reference>
<keyword evidence="3" id="KW-1185">Reference proteome</keyword>
<dbReference type="AlphaFoldDB" id="A0A4R8VBJ7"/>
<evidence type="ECO:0000313" key="2">
    <source>
        <dbReference type="EMBL" id="TFB80349.1"/>
    </source>
</evidence>
<dbReference type="RefSeq" id="WP_104096206.1">
    <property type="nucleotide sequence ID" value="NZ_JACHBP010000001.1"/>
</dbReference>
<protein>
    <submittedName>
        <fullName evidence="2">MBL fold metallo-hydrolase</fullName>
    </submittedName>
</protein>
<dbReference type="GO" id="GO:0016787">
    <property type="term" value="F:hydrolase activity"/>
    <property type="evidence" value="ECO:0007669"/>
    <property type="project" value="UniProtKB-KW"/>
</dbReference>
<dbReference type="Gene3D" id="3.60.15.10">
    <property type="entry name" value="Ribonuclease Z/Hydroxyacylglutathione hydrolase-like"/>
    <property type="match status" value="1"/>
</dbReference>
<sequence length="273" mass="29408">MTLWICKACAVEHPESDAPPARCAICEDERQYVPPAGQEWLSLEQLGLDGTRIVHASTEPGLDALWAEPKVGIGQHGHFVQTGAGNILWDPPGFVDAAAADWIRGLGGVVAIVASHPHMFGAQVSWSRALGDAPVFVADADREWVRREDAVIQGWTGDLQPLPGVTVRTVGGHFPGSAVLSFTGADGKGVLLSGDTIFPGPSERWVTFLRSYPNDIPLSAAVVERVVAAVNDFDYDRIYGNFGQTVPSDARAAVRRSADRYIGWVRGDFDHLT</sequence>
<dbReference type="InterPro" id="IPR001279">
    <property type="entry name" value="Metallo-B-lactamas"/>
</dbReference>
<accession>A0A4R8VBJ7</accession>
<dbReference type="EMBL" id="SOFI01000003">
    <property type="protein sequence ID" value="TFB80349.1"/>
    <property type="molecule type" value="Genomic_DNA"/>
</dbReference>
<name>A0A4R8VBJ7_9MICO</name>
<dbReference type="InterPro" id="IPR036866">
    <property type="entry name" value="RibonucZ/Hydroxyglut_hydro"/>
</dbReference>
<dbReference type="Pfam" id="PF00753">
    <property type="entry name" value="Lactamase_B"/>
    <property type="match status" value="1"/>
</dbReference>
<dbReference type="PANTHER" id="PTHR36839">
    <property type="entry name" value="METALLO-BETA-LACTAMASE FAMILY PROTEIN (AFU_ORTHOLOGUE AFUA_5G12770)"/>
    <property type="match status" value="1"/>
</dbReference>
<dbReference type="OrthoDB" id="2373347at2"/>
<gene>
    <name evidence="2" type="ORF">E3N84_10105</name>
</gene>